<evidence type="ECO:0000256" key="1">
    <source>
        <dbReference type="ARBA" id="ARBA00022670"/>
    </source>
</evidence>
<keyword evidence="4" id="KW-0862">Zinc</keyword>
<keyword evidence="1" id="KW-0645">Protease</keyword>
<dbReference type="AlphaFoldDB" id="A0A2M9A3U9"/>
<evidence type="ECO:0000256" key="4">
    <source>
        <dbReference type="ARBA" id="ARBA00022833"/>
    </source>
</evidence>
<evidence type="ECO:0000259" key="7">
    <source>
        <dbReference type="PROSITE" id="PS50249"/>
    </source>
</evidence>
<dbReference type="InterPro" id="IPR001405">
    <property type="entry name" value="UPF0758"/>
</dbReference>
<dbReference type="GO" id="GO:0046872">
    <property type="term" value="F:metal ion binding"/>
    <property type="evidence" value="ECO:0007669"/>
    <property type="project" value="UniProtKB-KW"/>
</dbReference>
<dbReference type="InterPro" id="IPR025657">
    <property type="entry name" value="RadC_JAB"/>
</dbReference>
<evidence type="ECO:0000256" key="2">
    <source>
        <dbReference type="ARBA" id="ARBA00022723"/>
    </source>
</evidence>
<reference evidence="8 9" key="1">
    <citation type="submission" date="2017-11" db="EMBL/GenBank/DDBJ databases">
        <title>Animal gut microbial communities from fecal samples from Wisconsin, USA.</title>
        <authorList>
            <person name="Neumann A."/>
        </authorList>
    </citation>
    <scope>NUCLEOTIDE SEQUENCE [LARGE SCALE GENOMIC DNA]</scope>
    <source>
        <strain evidence="8 9">UWS3</strain>
    </source>
</reference>
<keyword evidence="3" id="KW-0378">Hydrolase</keyword>
<dbReference type="NCBIfam" id="TIGR00608">
    <property type="entry name" value="radc"/>
    <property type="match status" value="1"/>
</dbReference>
<dbReference type="InterPro" id="IPR037518">
    <property type="entry name" value="MPN"/>
</dbReference>
<organism evidence="8 9">
    <name type="scientific">Hallerella succinigenes</name>
    <dbReference type="NCBI Taxonomy" id="1896222"/>
    <lineage>
        <taxon>Bacteria</taxon>
        <taxon>Pseudomonadati</taxon>
        <taxon>Fibrobacterota</taxon>
        <taxon>Fibrobacteria</taxon>
        <taxon>Fibrobacterales</taxon>
        <taxon>Fibrobacteraceae</taxon>
        <taxon>Hallerella</taxon>
    </lineage>
</organism>
<comment type="caution">
    <text evidence="8">The sequence shown here is derived from an EMBL/GenBank/DDBJ whole genome shotgun (WGS) entry which is preliminary data.</text>
</comment>
<dbReference type="GO" id="GO:0006508">
    <property type="term" value="P:proteolysis"/>
    <property type="evidence" value="ECO:0007669"/>
    <property type="project" value="UniProtKB-KW"/>
</dbReference>
<evidence type="ECO:0000313" key="9">
    <source>
        <dbReference type="Proteomes" id="UP000231134"/>
    </source>
</evidence>
<keyword evidence="2" id="KW-0479">Metal-binding</keyword>
<dbReference type="CDD" id="cd08071">
    <property type="entry name" value="MPN_DUF2466"/>
    <property type="match status" value="1"/>
</dbReference>
<dbReference type="InterPro" id="IPR020891">
    <property type="entry name" value="UPF0758_CS"/>
</dbReference>
<dbReference type="GO" id="GO:0008237">
    <property type="term" value="F:metallopeptidase activity"/>
    <property type="evidence" value="ECO:0007669"/>
    <property type="project" value="UniProtKB-KW"/>
</dbReference>
<dbReference type="RefSeq" id="WP_100424480.1">
    <property type="nucleotide sequence ID" value="NZ_PGEX01000001.1"/>
</dbReference>
<evidence type="ECO:0000256" key="6">
    <source>
        <dbReference type="RuleBase" id="RU003797"/>
    </source>
</evidence>
<dbReference type="PROSITE" id="PS01302">
    <property type="entry name" value="UPF0758"/>
    <property type="match status" value="1"/>
</dbReference>
<gene>
    <name evidence="8" type="ORF">BGX16_0310</name>
</gene>
<dbReference type="Gene3D" id="3.40.140.10">
    <property type="entry name" value="Cytidine Deaminase, domain 2"/>
    <property type="match status" value="1"/>
</dbReference>
<accession>A0A2M9A3U9</accession>
<keyword evidence="5" id="KW-0482">Metalloprotease</keyword>
<dbReference type="EMBL" id="PGEX01000001">
    <property type="protein sequence ID" value="PJJ40390.1"/>
    <property type="molecule type" value="Genomic_DNA"/>
</dbReference>
<evidence type="ECO:0000313" key="8">
    <source>
        <dbReference type="EMBL" id="PJJ40390.1"/>
    </source>
</evidence>
<feature type="domain" description="MPN" evidence="7">
    <location>
        <begin position="95"/>
        <end position="217"/>
    </location>
</feature>
<dbReference type="Pfam" id="PF20582">
    <property type="entry name" value="UPF0758_N"/>
    <property type="match status" value="1"/>
</dbReference>
<sequence>MIVCDRTKLPRERLQKEGAESLSTADLLALILGRGTSEKDVFTLSEELATFLSGMARRPSLEELCRIGGLGKANASQILACLELSGRFFLGAQMQSIASPGALVPHIAFLKFKQQECFVVSSLSNCNGLLGVHVVTEGLADRTQVHAREVFAEAIRDRASGVIVAHNHPSGSLIASEEDKQVTRCLVQAGKLLEIPVLDHLIISFRGFTSLRREFPELFET</sequence>
<dbReference type="PANTHER" id="PTHR30471">
    <property type="entry name" value="DNA REPAIR PROTEIN RADC"/>
    <property type="match status" value="1"/>
</dbReference>
<dbReference type="Pfam" id="PF04002">
    <property type="entry name" value="RadC"/>
    <property type="match status" value="1"/>
</dbReference>
<evidence type="ECO:0000256" key="5">
    <source>
        <dbReference type="ARBA" id="ARBA00023049"/>
    </source>
</evidence>
<keyword evidence="9" id="KW-1185">Reference proteome</keyword>
<comment type="similarity">
    <text evidence="6">Belongs to the UPF0758 family.</text>
</comment>
<dbReference type="PANTHER" id="PTHR30471:SF3">
    <property type="entry name" value="UPF0758 PROTEIN YEES-RELATED"/>
    <property type="match status" value="1"/>
</dbReference>
<dbReference type="PROSITE" id="PS50249">
    <property type="entry name" value="MPN"/>
    <property type="match status" value="1"/>
</dbReference>
<protein>
    <submittedName>
        <fullName evidence="8">DNA repair protein RadC</fullName>
    </submittedName>
</protein>
<proteinExistence type="inferred from homology"/>
<name>A0A2M9A3U9_9BACT</name>
<evidence type="ECO:0000256" key="3">
    <source>
        <dbReference type="ARBA" id="ARBA00022801"/>
    </source>
</evidence>
<dbReference type="InterPro" id="IPR046778">
    <property type="entry name" value="UPF0758_N"/>
</dbReference>
<dbReference type="OrthoDB" id="9804482at2"/>
<dbReference type="Proteomes" id="UP000231134">
    <property type="component" value="Unassembled WGS sequence"/>
</dbReference>